<accession>A0A6J5XSY0</accession>
<gene>
    <name evidence="1" type="ORF">ORAREDHAP_LOCUS41216</name>
</gene>
<dbReference type="EMBL" id="CAEKKB010000007">
    <property type="protein sequence ID" value="CAB4316221.1"/>
    <property type="molecule type" value="Genomic_DNA"/>
</dbReference>
<reference evidence="2" key="1">
    <citation type="journal article" date="2020" name="Genome Biol.">
        <title>Gamete binning: chromosome-level and haplotype-resolved genome assembly enabled by high-throughput single-cell sequencing of gamete genomes.</title>
        <authorList>
            <person name="Campoy J.A."/>
            <person name="Sun H."/>
            <person name="Goel M."/>
            <person name="Jiao W.-B."/>
            <person name="Folz-Donahue K."/>
            <person name="Wang N."/>
            <person name="Rubio M."/>
            <person name="Liu C."/>
            <person name="Kukat C."/>
            <person name="Ruiz D."/>
            <person name="Huettel B."/>
            <person name="Schneeberger K."/>
        </authorList>
    </citation>
    <scope>NUCLEOTIDE SEQUENCE [LARGE SCALE GENOMIC DNA]</scope>
    <source>
        <strain evidence="2">cv. Rojo Pasion</strain>
    </source>
</reference>
<evidence type="ECO:0000313" key="2">
    <source>
        <dbReference type="Proteomes" id="UP000507245"/>
    </source>
</evidence>
<organism evidence="1 2">
    <name type="scientific">Prunus armeniaca</name>
    <name type="common">Apricot</name>
    <name type="synonym">Armeniaca vulgaris</name>
    <dbReference type="NCBI Taxonomy" id="36596"/>
    <lineage>
        <taxon>Eukaryota</taxon>
        <taxon>Viridiplantae</taxon>
        <taxon>Streptophyta</taxon>
        <taxon>Embryophyta</taxon>
        <taxon>Tracheophyta</taxon>
        <taxon>Spermatophyta</taxon>
        <taxon>Magnoliopsida</taxon>
        <taxon>eudicotyledons</taxon>
        <taxon>Gunneridae</taxon>
        <taxon>Pentapetalae</taxon>
        <taxon>rosids</taxon>
        <taxon>fabids</taxon>
        <taxon>Rosales</taxon>
        <taxon>Rosaceae</taxon>
        <taxon>Amygdaloideae</taxon>
        <taxon>Amygdaleae</taxon>
        <taxon>Prunus</taxon>
    </lineage>
</organism>
<dbReference type="Proteomes" id="UP000507245">
    <property type="component" value="Unassembled WGS sequence"/>
</dbReference>
<dbReference type="OrthoDB" id="1745573at2759"/>
<sequence length="169" mass="18943">MVAGLGSLVSLCIGGEKDFFEHIGNECGGLIELDQRTENFKYLFEAGIKTKKSHVGFLPQIVIINEGSESYFVKIKPLSPTIRPTISRLPSPKIAGYWKPLEPCVGNGSTQLSNLRNFVPPQWRGNWAITSGRTLKGLRRITVVWRLKHWNAKVGYVGSTDYLCRRVHS</sequence>
<dbReference type="AlphaFoldDB" id="A0A6J5XSY0"/>
<name>A0A6J5XSY0_PRUAR</name>
<keyword evidence="2" id="KW-1185">Reference proteome</keyword>
<evidence type="ECO:0000313" key="1">
    <source>
        <dbReference type="EMBL" id="CAB4316221.1"/>
    </source>
</evidence>
<protein>
    <submittedName>
        <fullName evidence="1">Uncharacterized protein</fullName>
    </submittedName>
</protein>
<proteinExistence type="predicted"/>